<dbReference type="Proteomes" id="UP000736335">
    <property type="component" value="Unassembled WGS sequence"/>
</dbReference>
<dbReference type="GO" id="GO:0005739">
    <property type="term" value="C:mitochondrion"/>
    <property type="evidence" value="ECO:0007669"/>
    <property type="project" value="TreeGrafter"/>
</dbReference>
<dbReference type="InterPro" id="IPR045866">
    <property type="entry name" value="FAM210A/B-like"/>
</dbReference>
<comment type="caution">
    <text evidence="3">The sequence shown here is derived from an EMBL/GenBank/DDBJ whole genome shotgun (WGS) entry which is preliminary data.</text>
</comment>
<evidence type="ECO:0000256" key="1">
    <source>
        <dbReference type="SAM" id="Phobius"/>
    </source>
</evidence>
<evidence type="ECO:0000313" key="4">
    <source>
        <dbReference type="Proteomes" id="UP000736335"/>
    </source>
</evidence>
<name>A0A9P6LCC9_9AGAM</name>
<feature type="transmembrane region" description="Helical" evidence="1">
    <location>
        <begin position="86"/>
        <end position="109"/>
    </location>
</feature>
<organism evidence="3 4">
    <name type="scientific">Thelephora terrestris</name>
    <dbReference type="NCBI Taxonomy" id="56493"/>
    <lineage>
        <taxon>Eukaryota</taxon>
        <taxon>Fungi</taxon>
        <taxon>Dikarya</taxon>
        <taxon>Basidiomycota</taxon>
        <taxon>Agaricomycotina</taxon>
        <taxon>Agaricomycetes</taxon>
        <taxon>Thelephorales</taxon>
        <taxon>Thelephoraceae</taxon>
        <taxon>Thelephora</taxon>
    </lineage>
</organism>
<dbReference type="InterPro" id="IPR009688">
    <property type="entry name" value="FAM210A/B-like_dom"/>
</dbReference>
<dbReference type="OrthoDB" id="426386at2759"/>
<dbReference type="Pfam" id="PF06916">
    <property type="entry name" value="FAM210A-B_dom"/>
    <property type="match status" value="1"/>
</dbReference>
<dbReference type="AlphaFoldDB" id="A0A9P6LCC9"/>
<gene>
    <name evidence="3" type="ORF">BJ322DRAFT_60799</name>
</gene>
<keyword evidence="4" id="KW-1185">Reference proteome</keyword>
<sequence length="220" mass="24391">MVRPALFRFPFLRTAAIRSVFRLDSAPILPAPTIHAGALRPAVNTGFRYFHHSHPRLTTNSPGNETVKDESNLSFSERLKHLIKSYGWYALGVYFLIGALDFGVAFAAVNLIGAEHVSRVATSAKESVYGVFGSRPPEPGRDEMDKAVGQPHAGAREGLYAMIVLAWTVHKTLFLPLRVGLTAACTPRLVNWLRSRGWAGSQGTKRAADELRQRIRRDRD</sequence>
<proteinExistence type="predicted"/>
<accession>A0A9P6LCC9</accession>
<protein>
    <recommendedName>
        <fullName evidence="2">DUF1279 domain-containing protein</fullName>
    </recommendedName>
</protein>
<evidence type="ECO:0000259" key="2">
    <source>
        <dbReference type="Pfam" id="PF06916"/>
    </source>
</evidence>
<reference evidence="3" key="2">
    <citation type="submission" date="2020-11" db="EMBL/GenBank/DDBJ databases">
        <authorList>
            <consortium name="DOE Joint Genome Institute"/>
            <person name="Kuo A."/>
            <person name="Miyauchi S."/>
            <person name="Kiss E."/>
            <person name="Drula E."/>
            <person name="Kohler A."/>
            <person name="Sanchez-Garcia M."/>
            <person name="Andreopoulos B."/>
            <person name="Barry K.W."/>
            <person name="Bonito G."/>
            <person name="Buee M."/>
            <person name="Carver A."/>
            <person name="Chen C."/>
            <person name="Cichocki N."/>
            <person name="Clum A."/>
            <person name="Culley D."/>
            <person name="Crous P.W."/>
            <person name="Fauchery L."/>
            <person name="Girlanda M."/>
            <person name="Hayes R."/>
            <person name="Keri Z."/>
            <person name="Labutti K."/>
            <person name="Lipzen A."/>
            <person name="Lombard V."/>
            <person name="Magnuson J."/>
            <person name="Maillard F."/>
            <person name="Morin E."/>
            <person name="Murat C."/>
            <person name="Nolan M."/>
            <person name="Ohm R."/>
            <person name="Pangilinan J."/>
            <person name="Pereira M."/>
            <person name="Perotto S."/>
            <person name="Peter M."/>
            <person name="Riley R."/>
            <person name="Sitrit Y."/>
            <person name="Stielow B."/>
            <person name="Szollosi G."/>
            <person name="Zifcakova L."/>
            <person name="Stursova M."/>
            <person name="Spatafora J.W."/>
            <person name="Tedersoo L."/>
            <person name="Vaario L.-M."/>
            <person name="Yamada A."/>
            <person name="Yan M."/>
            <person name="Wang P."/>
            <person name="Xu J."/>
            <person name="Bruns T."/>
            <person name="Baldrian P."/>
            <person name="Vilgalys R."/>
            <person name="Henrissat B."/>
            <person name="Grigoriev I.V."/>
            <person name="Hibbett D."/>
            <person name="Nagy L.G."/>
            <person name="Martin F.M."/>
        </authorList>
    </citation>
    <scope>NUCLEOTIDE SEQUENCE</scope>
    <source>
        <strain evidence="3">UH-Tt-Lm1</strain>
    </source>
</reference>
<feature type="domain" description="DUF1279" evidence="2">
    <location>
        <begin position="77"/>
        <end position="187"/>
    </location>
</feature>
<reference evidence="3" key="1">
    <citation type="journal article" date="2020" name="Nat. Commun.">
        <title>Large-scale genome sequencing of mycorrhizal fungi provides insights into the early evolution of symbiotic traits.</title>
        <authorList>
            <person name="Miyauchi S."/>
            <person name="Kiss E."/>
            <person name="Kuo A."/>
            <person name="Drula E."/>
            <person name="Kohler A."/>
            <person name="Sanchez-Garcia M."/>
            <person name="Morin E."/>
            <person name="Andreopoulos B."/>
            <person name="Barry K.W."/>
            <person name="Bonito G."/>
            <person name="Buee M."/>
            <person name="Carver A."/>
            <person name="Chen C."/>
            <person name="Cichocki N."/>
            <person name="Clum A."/>
            <person name="Culley D."/>
            <person name="Crous P.W."/>
            <person name="Fauchery L."/>
            <person name="Girlanda M."/>
            <person name="Hayes R.D."/>
            <person name="Keri Z."/>
            <person name="LaButti K."/>
            <person name="Lipzen A."/>
            <person name="Lombard V."/>
            <person name="Magnuson J."/>
            <person name="Maillard F."/>
            <person name="Murat C."/>
            <person name="Nolan M."/>
            <person name="Ohm R.A."/>
            <person name="Pangilinan J."/>
            <person name="Pereira M.F."/>
            <person name="Perotto S."/>
            <person name="Peter M."/>
            <person name="Pfister S."/>
            <person name="Riley R."/>
            <person name="Sitrit Y."/>
            <person name="Stielow J.B."/>
            <person name="Szollosi G."/>
            <person name="Zifcakova L."/>
            <person name="Stursova M."/>
            <person name="Spatafora J.W."/>
            <person name="Tedersoo L."/>
            <person name="Vaario L.M."/>
            <person name="Yamada A."/>
            <person name="Yan M."/>
            <person name="Wang P."/>
            <person name="Xu J."/>
            <person name="Bruns T."/>
            <person name="Baldrian P."/>
            <person name="Vilgalys R."/>
            <person name="Dunand C."/>
            <person name="Henrissat B."/>
            <person name="Grigoriev I.V."/>
            <person name="Hibbett D."/>
            <person name="Nagy L.G."/>
            <person name="Martin F.M."/>
        </authorList>
    </citation>
    <scope>NUCLEOTIDE SEQUENCE</scope>
    <source>
        <strain evidence="3">UH-Tt-Lm1</strain>
    </source>
</reference>
<dbReference type="EMBL" id="WIUZ02000001">
    <property type="protein sequence ID" value="KAF9792617.1"/>
    <property type="molecule type" value="Genomic_DNA"/>
</dbReference>
<keyword evidence="1" id="KW-0472">Membrane</keyword>
<evidence type="ECO:0000313" key="3">
    <source>
        <dbReference type="EMBL" id="KAF9792617.1"/>
    </source>
</evidence>
<keyword evidence="1" id="KW-0812">Transmembrane</keyword>
<dbReference type="PANTHER" id="PTHR21377">
    <property type="entry name" value="PROTEIN FAM210B, MITOCHONDRIAL"/>
    <property type="match status" value="1"/>
</dbReference>
<keyword evidence="1" id="KW-1133">Transmembrane helix</keyword>
<dbReference type="PANTHER" id="PTHR21377:SF0">
    <property type="entry name" value="PROTEIN FAM210B, MITOCHONDRIAL"/>
    <property type="match status" value="1"/>
</dbReference>